<evidence type="ECO:0000256" key="3">
    <source>
        <dbReference type="ARBA" id="ARBA00022640"/>
    </source>
</evidence>
<comment type="similarity">
    <text evidence="1">Belongs to the glycosyltransferase group 1 family. Glycosyltransferase 4 subfamily.</text>
</comment>
<evidence type="ECO:0000313" key="14">
    <source>
        <dbReference type="EMBL" id="KAK9910545.1"/>
    </source>
</evidence>
<keyword evidence="8" id="KW-0472">Membrane</keyword>
<keyword evidence="7" id="KW-1002">Plastid outer membrane</keyword>
<dbReference type="CDD" id="cd01635">
    <property type="entry name" value="Glycosyltransferase_GTB-type"/>
    <property type="match status" value="1"/>
</dbReference>
<dbReference type="PANTHER" id="PTHR46132">
    <property type="entry name" value="DIGALACTOSYLDIACYLGLYCEROL SYNTHASE 2, CHLOROPLASTIC"/>
    <property type="match status" value="1"/>
</dbReference>
<keyword evidence="2" id="KW-0150">Chloroplast</keyword>
<dbReference type="Pfam" id="PF00534">
    <property type="entry name" value="Glycos_transf_1"/>
    <property type="match status" value="1"/>
</dbReference>
<dbReference type="GO" id="GO:0046481">
    <property type="term" value="F:digalactosyldiacylglycerol synthase activity"/>
    <property type="evidence" value="ECO:0007669"/>
    <property type="project" value="UniProtKB-EC"/>
</dbReference>
<organism evidence="14 15">
    <name type="scientific">Rubus argutus</name>
    <name type="common">Southern blackberry</name>
    <dbReference type="NCBI Taxonomy" id="59490"/>
    <lineage>
        <taxon>Eukaryota</taxon>
        <taxon>Viridiplantae</taxon>
        <taxon>Streptophyta</taxon>
        <taxon>Embryophyta</taxon>
        <taxon>Tracheophyta</taxon>
        <taxon>Spermatophyta</taxon>
        <taxon>Magnoliopsida</taxon>
        <taxon>eudicotyledons</taxon>
        <taxon>Gunneridae</taxon>
        <taxon>Pentapetalae</taxon>
        <taxon>rosids</taxon>
        <taxon>fabids</taxon>
        <taxon>Rosales</taxon>
        <taxon>Rosaceae</taxon>
        <taxon>Rosoideae</taxon>
        <taxon>Rosoideae incertae sedis</taxon>
        <taxon>Rubus</taxon>
    </lineage>
</organism>
<gene>
    <name evidence="14" type="ORF">M0R45_034502</name>
</gene>
<reference evidence="14 15" key="1">
    <citation type="journal article" date="2023" name="G3 (Bethesda)">
        <title>A chromosome-length genome assembly and annotation of blackberry (Rubus argutus, cv. 'Hillquist').</title>
        <authorList>
            <person name="Bruna T."/>
            <person name="Aryal R."/>
            <person name="Dudchenko O."/>
            <person name="Sargent D.J."/>
            <person name="Mead D."/>
            <person name="Buti M."/>
            <person name="Cavallini A."/>
            <person name="Hytonen T."/>
            <person name="Andres J."/>
            <person name="Pham M."/>
            <person name="Weisz D."/>
            <person name="Mascagni F."/>
            <person name="Usai G."/>
            <person name="Natali L."/>
            <person name="Bassil N."/>
            <person name="Fernandez G.E."/>
            <person name="Lomsadze A."/>
            <person name="Armour M."/>
            <person name="Olukolu B."/>
            <person name="Poorten T."/>
            <person name="Britton C."/>
            <person name="Davik J."/>
            <person name="Ashrafi H."/>
            <person name="Aiden E.L."/>
            <person name="Borodovsky M."/>
            <person name="Worthington M."/>
        </authorList>
    </citation>
    <scope>NUCLEOTIDE SEQUENCE [LARGE SCALE GENOMIC DNA]</scope>
    <source>
        <strain evidence="14">PI 553951</strain>
    </source>
</reference>
<comment type="caution">
    <text evidence="14">The sequence shown here is derived from an EMBL/GenBank/DDBJ whole genome shotgun (WGS) entry which is preliminary data.</text>
</comment>
<dbReference type="Proteomes" id="UP001457282">
    <property type="component" value="Unassembled WGS sequence"/>
</dbReference>
<comment type="catalytic activity">
    <reaction evidence="11">
        <text>a 1,2-diacyl-3-O-(beta-D-galactosyl)-sn-glycerol + UDP-alpha-D-galactose = a 1,2-diacyl-3-O-[alpha-D-galactosyl-(1-&gt;6)-beta-D-galactosyl]-sn-glycerol + UDP + H(+)</text>
        <dbReference type="Rhea" id="RHEA:10520"/>
        <dbReference type="ChEBI" id="CHEBI:15378"/>
        <dbReference type="ChEBI" id="CHEBI:17615"/>
        <dbReference type="ChEBI" id="CHEBI:28396"/>
        <dbReference type="ChEBI" id="CHEBI:58223"/>
        <dbReference type="ChEBI" id="CHEBI:66914"/>
        <dbReference type="EC" id="2.4.1.241"/>
    </reaction>
</comment>
<keyword evidence="15" id="KW-1185">Reference proteome</keyword>
<evidence type="ECO:0000256" key="12">
    <source>
        <dbReference type="ARBA" id="ARBA00071330"/>
    </source>
</evidence>
<evidence type="ECO:0000256" key="6">
    <source>
        <dbReference type="ARBA" id="ARBA00022729"/>
    </source>
</evidence>
<dbReference type="GO" id="GO:0019375">
    <property type="term" value="P:galactolipid biosynthetic process"/>
    <property type="evidence" value="ECO:0007669"/>
    <property type="project" value="TreeGrafter"/>
</dbReference>
<comment type="subcellular location">
    <subcellularLocation>
        <location evidence="9">Plastid</location>
        <location evidence="9">Chloroplast outer membrane</location>
    </subcellularLocation>
</comment>
<evidence type="ECO:0000313" key="15">
    <source>
        <dbReference type="Proteomes" id="UP001457282"/>
    </source>
</evidence>
<name>A0AAW1VRN0_RUBAR</name>
<dbReference type="SUPFAM" id="SSF53756">
    <property type="entry name" value="UDP-Glycosyltransferase/glycogen phosphorylase"/>
    <property type="match status" value="1"/>
</dbReference>
<keyword evidence="4" id="KW-0328">Glycosyltransferase</keyword>
<evidence type="ECO:0000256" key="4">
    <source>
        <dbReference type="ARBA" id="ARBA00022676"/>
    </source>
</evidence>
<evidence type="ECO:0000256" key="5">
    <source>
        <dbReference type="ARBA" id="ARBA00022679"/>
    </source>
</evidence>
<evidence type="ECO:0000256" key="1">
    <source>
        <dbReference type="ARBA" id="ARBA00009481"/>
    </source>
</evidence>
<evidence type="ECO:0000256" key="9">
    <source>
        <dbReference type="ARBA" id="ARBA00024013"/>
    </source>
</evidence>
<evidence type="ECO:0000256" key="11">
    <source>
        <dbReference type="ARBA" id="ARBA00048651"/>
    </source>
</evidence>
<evidence type="ECO:0000256" key="2">
    <source>
        <dbReference type="ARBA" id="ARBA00022528"/>
    </source>
</evidence>
<dbReference type="PANTHER" id="PTHR46132:SF1">
    <property type="entry name" value="DIGALACTOSYLDIACYLGLYCEROL SYNTHASE 2, CHLOROPLASTIC"/>
    <property type="match status" value="1"/>
</dbReference>
<dbReference type="EMBL" id="JBEDUW010000007">
    <property type="protein sequence ID" value="KAK9910545.1"/>
    <property type="molecule type" value="Genomic_DNA"/>
</dbReference>
<keyword evidence="6" id="KW-0732">Signal</keyword>
<dbReference type="InterPro" id="IPR044525">
    <property type="entry name" value="DGDG1/2"/>
</dbReference>
<keyword evidence="5" id="KW-0808">Transferase</keyword>
<evidence type="ECO:0000256" key="8">
    <source>
        <dbReference type="ARBA" id="ARBA00023136"/>
    </source>
</evidence>
<feature type="domain" description="Glycosyl transferase family 1" evidence="13">
    <location>
        <begin position="3"/>
        <end position="100"/>
    </location>
</feature>
<dbReference type="GO" id="GO:0009707">
    <property type="term" value="C:chloroplast outer membrane"/>
    <property type="evidence" value="ECO:0007669"/>
    <property type="project" value="UniProtKB-SubCell"/>
</dbReference>
<keyword evidence="3" id="KW-0934">Plastid</keyword>
<evidence type="ECO:0000256" key="10">
    <source>
        <dbReference type="ARBA" id="ARBA00024055"/>
    </source>
</evidence>
<dbReference type="AlphaFoldDB" id="A0AAW1VRN0"/>
<sequence length="233" mass="26039">MVWSKGYKELLNLLRDHQKELAGLEVDLYGSGEDSDQVHEAAEKLELAVRVHPGRDHADFEFHDYKVFLNPSTTDVVCTTTAEALAMGKIVVCANHPSNEFFKQFPNCRTYDNSDEFVKLTQQALAEQPAQLTDAQRHELSWEAATERFLRAAELEQSLTRKLSKAPSKNFMSTSLNLRSNMDSASAYVHLAASGFEVTRKFFGAIPRSLQPDEEQCKELGLAMPAGKRGSGK</sequence>
<dbReference type="Gene3D" id="3.40.50.2000">
    <property type="entry name" value="Glycogen Phosphorylase B"/>
    <property type="match status" value="1"/>
</dbReference>
<accession>A0AAW1VRN0</accession>
<protein>
    <recommendedName>
        <fullName evidence="12">Digalactosyldiacylglycerol synthase 2, chloroplastic</fullName>
        <ecNumber evidence="10">2.4.1.241</ecNumber>
    </recommendedName>
</protein>
<evidence type="ECO:0000259" key="13">
    <source>
        <dbReference type="Pfam" id="PF00534"/>
    </source>
</evidence>
<dbReference type="EC" id="2.4.1.241" evidence="10"/>
<dbReference type="FunFam" id="3.40.50.2000:FF:000084">
    <property type="entry name" value="Digalactosyldiacylglycerol synthase 2 chloroplastic"/>
    <property type="match status" value="1"/>
</dbReference>
<dbReference type="InterPro" id="IPR001296">
    <property type="entry name" value="Glyco_trans_1"/>
</dbReference>
<proteinExistence type="inferred from homology"/>
<evidence type="ECO:0000256" key="7">
    <source>
        <dbReference type="ARBA" id="ARBA00022805"/>
    </source>
</evidence>